<evidence type="ECO:0000313" key="3">
    <source>
        <dbReference type="EMBL" id="RNI09960.1"/>
    </source>
</evidence>
<accession>A0A1L3Q2B1</accession>
<evidence type="ECO:0000313" key="2">
    <source>
        <dbReference type="EMBL" id="APH38985.1"/>
    </source>
</evidence>
<keyword evidence="5" id="KW-1185">Reference proteome</keyword>
<dbReference type="InterPro" id="IPR036504">
    <property type="entry name" value="CGI121/TPRKB_sf"/>
</dbReference>
<dbReference type="EMBL" id="RJJG01000003">
    <property type="protein sequence ID" value="RNI09960.1"/>
    <property type="molecule type" value="Genomic_DNA"/>
</dbReference>
<reference evidence="3 7" key="3">
    <citation type="submission" date="2018-10" db="EMBL/GenBank/DDBJ databases">
        <title>Cultivation of a novel Methanohalophilus strain from Kebrit Deep of the Red Sea and a genomic comparison of members of the genus Methanohalophilus.</title>
        <authorList>
            <person name="Guan Y."/>
            <person name="Ngugi D.K."/>
            <person name="Stingl U."/>
        </authorList>
    </citation>
    <scope>NUCLEOTIDE SEQUENCE [LARGE SCALE GENOMIC DNA]</scope>
    <source>
        <strain evidence="3 7">DSM 3094</strain>
    </source>
</reference>
<evidence type="ECO:0000256" key="1">
    <source>
        <dbReference type="ARBA" id="ARBA00005546"/>
    </source>
</evidence>
<dbReference type="GeneID" id="30583184"/>
<proteinExistence type="inferred from homology"/>
<dbReference type="Proteomes" id="UP000198669">
    <property type="component" value="Unassembled WGS sequence"/>
</dbReference>
<dbReference type="PIRSF" id="PIRSF022062">
    <property type="entry name" value="UCP022062"/>
    <property type="match status" value="1"/>
</dbReference>
<evidence type="ECO:0000313" key="5">
    <source>
        <dbReference type="Proteomes" id="UP000186879"/>
    </source>
</evidence>
<dbReference type="NCBIfam" id="NF011465">
    <property type="entry name" value="PRK14886.1-1"/>
    <property type="match status" value="1"/>
</dbReference>
<dbReference type="KEGG" id="mhaz:BHR79_05425"/>
<dbReference type="InterPro" id="IPR016799">
    <property type="entry name" value="UCP022062"/>
</dbReference>
<dbReference type="InterPro" id="IPR013926">
    <property type="entry name" value="CGI121/TPRKB"/>
</dbReference>
<sequence length="169" mass="18563">MYWKTVQGTLFIDDLNAFLQNLIALSDEYDVTIQAMDAGKIAGISHIELAIKKAGRAFESGNNVARDIGVEILRYASGKRQIVEAFSIGIKEGDISVVFLVLGEKDKVDAVLPELDSMVCKSDVADYSGEKEDAIRSHFDISTEETDAIDVSRIPDIVLERVALVDILK</sequence>
<evidence type="ECO:0000313" key="7">
    <source>
        <dbReference type="Proteomes" id="UP000267921"/>
    </source>
</evidence>
<dbReference type="RefSeq" id="WP_072561423.1">
    <property type="nucleotide sequence ID" value="NZ_CP017921.1"/>
</dbReference>
<protein>
    <submittedName>
        <fullName evidence="4">KEOPS complex subunit Cgi121</fullName>
    </submittedName>
</protein>
<dbReference type="EMBL" id="FNMU01000006">
    <property type="protein sequence ID" value="SDW88970.1"/>
    <property type="molecule type" value="Genomic_DNA"/>
</dbReference>
<dbReference type="AlphaFoldDB" id="A0A1L3Q2B1"/>
<reference evidence="4 6" key="2">
    <citation type="submission" date="2016-10" db="EMBL/GenBank/DDBJ databases">
        <authorList>
            <person name="de Groot N.N."/>
        </authorList>
    </citation>
    <scope>NUCLEOTIDE SEQUENCE [LARGE SCALE GENOMIC DNA]</scope>
    <source>
        <strain evidence="4 6">Z-7982</strain>
    </source>
</reference>
<dbReference type="Gene3D" id="3.30.2380.10">
    <property type="entry name" value="CGI121/TPRKB"/>
    <property type="match status" value="1"/>
</dbReference>
<dbReference type="Proteomes" id="UP000267921">
    <property type="component" value="Unassembled WGS sequence"/>
</dbReference>
<name>A0A1L3Q2B1_9EURY</name>
<dbReference type="Proteomes" id="UP000186879">
    <property type="component" value="Chromosome"/>
</dbReference>
<comment type="similarity">
    <text evidence="1">Belongs to the CGI121/TPRKB family.</text>
</comment>
<gene>
    <name evidence="2" type="ORF">BHR79_05425</name>
    <name evidence="3" type="ORF">EFE40_04830</name>
    <name evidence="4" type="ORF">SAMN04515625_1792</name>
</gene>
<dbReference type="OrthoDB" id="69587at2157"/>
<evidence type="ECO:0000313" key="6">
    <source>
        <dbReference type="Proteomes" id="UP000198669"/>
    </source>
</evidence>
<evidence type="ECO:0000313" key="4">
    <source>
        <dbReference type="EMBL" id="SDW88970.1"/>
    </source>
</evidence>
<dbReference type="Pfam" id="PF08617">
    <property type="entry name" value="CGI-121"/>
    <property type="match status" value="1"/>
</dbReference>
<dbReference type="SUPFAM" id="SSF143870">
    <property type="entry name" value="PF0523-like"/>
    <property type="match status" value="1"/>
</dbReference>
<dbReference type="STRING" id="2177.BHR79_05425"/>
<organism evidence="2 5">
    <name type="scientific">Methanohalophilus halophilus</name>
    <dbReference type="NCBI Taxonomy" id="2177"/>
    <lineage>
        <taxon>Archaea</taxon>
        <taxon>Methanobacteriati</taxon>
        <taxon>Methanobacteriota</taxon>
        <taxon>Stenosarchaea group</taxon>
        <taxon>Methanomicrobia</taxon>
        <taxon>Methanosarcinales</taxon>
        <taxon>Methanosarcinaceae</taxon>
        <taxon>Methanohalophilus</taxon>
    </lineage>
</organism>
<reference evidence="2 5" key="1">
    <citation type="submission" date="2016-10" db="EMBL/GenBank/DDBJ databases">
        <title>Methanohalophilus halophilus.</title>
        <authorList>
            <person name="L'haridon S."/>
        </authorList>
    </citation>
    <scope>NUCLEOTIDE SEQUENCE [LARGE SCALE GENOMIC DNA]</scope>
    <source>
        <strain evidence="2 5">Z-7982</strain>
    </source>
</reference>
<dbReference type="EMBL" id="CP017921">
    <property type="protein sequence ID" value="APH38985.1"/>
    <property type="molecule type" value="Genomic_DNA"/>
</dbReference>